<protein>
    <submittedName>
        <fullName evidence="1">Uncharacterized protein</fullName>
    </submittedName>
</protein>
<evidence type="ECO:0000313" key="2">
    <source>
        <dbReference type="Proteomes" id="UP000230251"/>
    </source>
</evidence>
<dbReference type="AlphaFoldDB" id="A0A2M8EQ41"/>
<comment type="caution">
    <text evidence="1">The sequence shown here is derived from an EMBL/GenBank/DDBJ whole genome shotgun (WGS) entry which is preliminary data.</text>
</comment>
<name>A0A2M8EQ41_9BACT</name>
<dbReference type="PROSITE" id="PS51257">
    <property type="entry name" value="PROKAR_LIPOPROTEIN"/>
    <property type="match status" value="1"/>
</dbReference>
<accession>A0A2M8EQ41</accession>
<proteinExistence type="predicted"/>
<organism evidence="1 2">
    <name type="scientific">Candidatus Uhrbacteria bacterium CG_4_9_14_0_2_um_filter_41_50</name>
    <dbReference type="NCBI Taxonomy" id="1975031"/>
    <lineage>
        <taxon>Bacteria</taxon>
        <taxon>Candidatus Uhriibacteriota</taxon>
    </lineage>
</organism>
<evidence type="ECO:0000313" key="1">
    <source>
        <dbReference type="EMBL" id="PJC24856.1"/>
    </source>
</evidence>
<reference evidence="2" key="1">
    <citation type="submission" date="2017-09" db="EMBL/GenBank/DDBJ databases">
        <title>Depth-based differentiation of microbial function through sediment-hosted aquifers and enrichment of novel symbionts in the deep terrestrial subsurface.</title>
        <authorList>
            <person name="Probst A.J."/>
            <person name="Ladd B."/>
            <person name="Jarett J.K."/>
            <person name="Geller-Mcgrath D.E."/>
            <person name="Sieber C.M.K."/>
            <person name="Emerson J.B."/>
            <person name="Anantharaman K."/>
            <person name="Thomas B.C."/>
            <person name="Malmstrom R."/>
            <person name="Stieglmeier M."/>
            <person name="Klingl A."/>
            <person name="Woyke T."/>
            <person name="Ryan C.M."/>
            <person name="Banfield J.F."/>
        </authorList>
    </citation>
    <scope>NUCLEOTIDE SEQUENCE [LARGE SCALE GENOMIC DNA]</scope>
</reference>
<dbReference type="Proteomes" id="UP000230251">
    <property type="component" value="Unassembled WGS sequence"/>
</dbReference>
<sequence length="148" mass="16360">MKNLRSLLVLIPFLLMGLGCRTEEGEDISYEDDVFPLVEEIDRSSAVRGSCNIIDASSTCIDYIGSIWTDQQMELNCSSVGTFSKNSCPYGELGGCLNTPGTISEDVIWFYPYGGEAFSVEDAYYARMVCDALDISNWTTPDALFLTE</sequence>
<gene>
    <name evidence="1" type="ORF">CO057_00720</name>
</gene>
<dbReference type="EMBL" id="PFSI01000014">
    <property type="protein sequence ID" value="PJC24856.1"/>
    <property type="molecule type" value="Genomic_DNA"/>
</dbReference>